<organism evidence="1 2">
    <name type="scientific">Rangifer tarandus platyrhynchus</name>
    <name type="common">Svalbard reindeer</name>
    <dbReference type="NCBI Taxonomy" id="3082113"/>
    <lineage>
        <taxon>Eukaryota</taxon>
        <taxon>Metazoa</taxon>
        <taxon>Chordata</taxon>
        <taxon>Craniata</taxon>
        <taxon>Vertebrata</taxon>
        <taxon>Euteleostomi</taxon>
        <taxon>Mammalia</taxon>
        <taxon>Eutheria</taxon>
        <taxon>Laurasiatheria</taxon>
        <taxon>Artiodactyla</taxon>
        <taxon>Ruminantia</taxon>
        <taxon>Pecora</taxon>
        <taxon>Cervidae</taxon>
        <taxon>Odocoileinae</taxon>
        <taxon>Rangifer</taxon>
    </lineage>
</organism>
<reference evidence="1" key="1">
    <citation type="submission" date="2023-05" db="EMBL/GenBank/DDBJ databases">
        <authorList>
            <consortium name="ELIXIR-Norway"/>
        </authorList>
    </citation>
    <scope>NUCLEOTIDE SEQUENCE</scope>
</reference>
<gene>
    <name evidence="1" type="ORF">MRATA1EN22A_LOCUS14693</name>
</gene>
<dbReference type="Proteomes" id="UP001162501">
    <property type="component" value="Chromosome 25"/>
</dbReference>
<proteinExistence type="predicted"/>
<name>A0AC59Z6U7_RANTA</name>
<dbReference type="EMBL" id="OX596109">
    <property type="protein sequence ID" value="CAN0272084.1"/>
    <property type="molecule type" value="Genomic_DNA"/>
</dbReference>
<sequence>MNLKFKIYELKNSFISKLCCHIIQQSHSWAHIWKIYNLKRYTHAPTFIAALFIIAKTWKQPKGPSTDEWIKTLYMCISLCVLMETYVLAVHLFLLLYMTKM</sequence>
<evidence type="ECO:0000313" key="2">
    <source>
        <dbReference type="Proteomes" id="UP001162501"/>
    </source>
</evidence>
<protein>
    <submittedName>
        <fullName evidence="1">Uncharacterized protein</fullName>
    </submittedName>
</protein>
<evidence type="ECO:0000313" key="1">
    <source>
        <dbReference type="EMBL" id="CAN0272084.1"/>
    </source>
</evidence>
<reference evidence="1" key="2">
    <citation type="submission" date="2025-03" db="EMBL/GenBank/DDBJ databases">
        <authorList>
            <consortium name="ELIXIR-Norway"/>
            <consortium name="Elixir Norway"/>
        </authorList>
    </citation>
    <scope>NUCLEOTIDE SEQUENCE</scope>
</reference>
<accession>A0AC59Z6U7</accession>